<evidence type="ECO:0000259" key="2">
    <source>
        <dbReference type="Pfam" id="PF01648"/>
    </source>
</evidence>
<dbReference type="SUPFAM" id="SSF56214">
    <property type="entry name" value="4'-phosphopantetheinyl transferase"/>
    <property type="match status" value="1"/>
</dbReference>
<dbReference type="GO" id="GO:0000287">
    <property type="term" value="F:magnesium ion binding"/>
    <property type="evidence" value="ECO:0007669"/>
    <property type="project" value="InterPro"/>
</dbReference>
<reference evidence="3 4" key="1">
    <citation type="submission" date="2018-06" db="EMBL/GenBank/DDBJ databases">
        <authorList>
            <consortium name="Pathogen Informatics"/>
            <person name="Doyle S."/>
        </authorList>
    </citation>
    <scope>NUCLEOTIDE SEQUENCE [LARGE SCALE GENOMIC DNA]</scope>
    <source>
        <strain evidence="3 4">NCTC13336</strain>
    </source>
</reference>
<evidence type="ECO:0000256" key="1">
    <source>
        <dbReference type="ARBA" id="ARBA00022679"/>
    </source>
</evidence>
<proteinExistence type="predicted"/>
<organism evidence="3 4">
    <name type="scientific">Kingella potus</name>
    <dbReference type="NCBI Taxonomy" id="265175"/>
    <lineage>
        <taxon>Bacteria</taxon>
        <taxon>Pseudomonadati</taxon>
        <taxon>Pseudomonadota</taxon>
        <taxon>Betaproteobacteria</taxon>
        <taxon>Neisseriales</taxon>
        <taxon>Neisseriaceae</taxon>
        <taxon>Kingella</taxon>
    </lineage>
</organism>
<accession>A0A377R217</accession>
<dbReference type="AlphaFoldDB" id="A0A377R217"/>
<dbReference type="Proteomes" id="UP000254293">
    <property type="component" value="Unassembled WGS sequence"/>
</dbReference>
<dbReference type="GO" id="GO:0008897">
    <property type="term" value="F:holo-[acyl-carrier-protein] synthase activity"/>
    <property type="evidence" value="ECO:0007669"/>
    <property type="project" value="InterPro"/>
</dbReference>
<dbReference type="OrthoDB" id="9808281at2"/>
<dbReference type="InterPro" id="IPR037143">
    <property type="entry name" value="4-PPantetheinyl_Trfase_dom_sf"/>
</dbReference>
<protein>
    <submittedName>
        <fullName evidence="3">Holo-(Acyl carrier protein) synthase 2</fullName>
    </submittedName>
</protein>
<sequence>MTDLICLIGTPQTARVYDRALLSPEDARRVAQSPKLETRLDWRVSRALKQQATLPVVSLSHSAGHAAVLCADEPIAAGVDMEIIKPRDFAALGALIASAAERDYLRGCDGQPEMLYPEFYKLWCGKEALIKAAGLDFPADMRRVGYRIVGGEKTGWRVDGQQGWQGAERVLAGGLALACVWRGEGVKLRFRFL</sequence>
<gene>
    <name evidence="3" type="ORF">NCTC13336_01818</name>
</gene>
<dbReference type="Gene3D" id="3.90.470.20">
    <property type="entry name" value="4'-phosphopantetheinyl transferase domain"/>
    <property type="match status" value="1"/>
</dbReference>
<evidence type="ECO:0000313" key="3">
    <source>
        <dbReference type="EMBL" id="STR02930.1"/>
    </source>
</evidence>
<dbReference type="InterPro" id="IPR008278">
    <property type="entry name" value="4-PPantetheinyl_Trfase_dom"/>
</dbReference>
<feature type="domain" description="4'-phosphopantetheinyl transferase" evidence="2">
    <location>
        <begin position="78"/>
        <end position="142"/>
    </location>
</feature>
<keyword evidence="1" id="KW-0808">Transferase</keyword>
<name>A0A377R217_9NEIS</name>
<dbReference type="RefSeq" id="WP_115308797.1">
    <property type="nucleotide sequence ID" value="NZ_CP091516.1"/>
</dbReference>
<dbReference type="EMBL" id="UGJJ01000002">
    <property type="protein sequence ID" value="STR02930.1"/>
    <property type="molecule type" value="Genomic_DNA"/>
</dbReference>
<dbReference type="Pfam" id="PF01648">
    <property type="entry name" value="ACPS"/>
    <property type="match status" value="1"/>
</dbReference>
<keyword evidence="4" id="KW-1185">Reference proteome</keyword>
<evidence type="ECO:0000313" key="4">
    <source>
        <dbReference type="Proteomes" id="UP000254293"/>
    </source>
</evidence>